<feature type="transmembrane region" description="Helical" evidence="1">
    <location>
        <begin position="66"/>
        <end position="84"/>
    </location>
</feature>
<sequence>MSLTDLLPPGLSITDAIRLFYQVVEDTFAVNLAAGAASTWIAYDICLTFAEEVDLVWKAKWSLPKVMYFAVRYYGLAASLLYFLVNSSSSPPFGVCRHWPWYEAFGATTAVAVLFGEGMFVLRLWASYRRNKKVLALIAFGFIAELTSSVTVGTIEARTISIMPRPSWFPRALPGCYTLASVPLRNTLGAWIVNCSVATIFFTLMLYKFITSESFRMELSNVQGNPLAKWFELRHFSPLLYLLLRDGVIYFAMIFFVNALNMALSIRMEGRALEGMGVAWTIAVSSVASSRLLLNLRGFIGGDHDDRTRSLKTTIRFEHPTAEASGASESGATGTAEVWIEMKEEGSSTAAPAEESCGHVALV</sequence>
<keyword evidence="4" id="KW-1185">Reference proteome</keyword>
<organism evidence="3 4">
    <name type="scientific">Lentinus tigrinus ALCF2SS1-6</name>
    <dbReference type="NCBI Taxonomy" id="1328759"/>
    <lineage>
        <taxon>Eukaryota</taxon>
        <taxon>Fungi</taxon>
        <taxon>Dikarya</taxon>
        <taxon>Basidiomycota</taxon>
        <taxon>Agaricomycotina</taxon>
        <taxon>Agaricomycetes</taxon>
        <taxon>Polyporales</taxon>
        <taxon>Polyporaceae</taxon>
        <taxon>Lentinus</taxon>
    </lineage>
</organism>
<reference evidence="3" key="1">
    <citation type="journal article" date="2018" name="Genome Biol. Evol.">
        <title>Genomics and development of Lentinus tigrinus, a white-rot wood-decaying mushroom with dimorphic fruiting bodies.</title>
        <authorList>
            <person name="Wu B."/>
            <person name="Xu Z."/>
            <person name="Knudson A."/>
            <person name="Carlson A."/>
            <person name="Chen N."/>
            <person name="Kovaka S."/>
            <person name="LaButti K."/>
            <person name="Lipzen A."/>
            <person name="Pennachio C."/>
            <person name="Riley R."/>
            <person name="Schakwitz W."/>
            <person name="Umezawa K."/>
            <person name="Ohm R.A."/>
            <person name="Grigoriev I.V."/>
            <person name="Nagy L.G."/>
            <person name="Gibbons J."/>
            <person name="Hibbett D."/>
        </authorList>
    </citation>
    <scope>NUCLEOTIDE SEQUENCE [LARGE SCALE GENOMIC DNA]</scope>
    <source>
        <strain evidence="3">ALCF2SS1-6</strain>
    </source>
</reference>
<dbReference type="AlphaFoldDB" id="A0A5C2SCL7"/>
<keyword evidence="1" id="KW-0472">Membrane</keyword>
<evidence type="ECO:0000313" key="3">
    <source>
        <dbReference type="EMBL" id="RPD61555.1"/>
    </source>
</evidence>
<proteinExistence type="predicted"/>
<accession>A0A5C2SCL7</accession>
<dbReference type="Proteomes" id="UP000313359">
    <property type="component" value="Unassembled WGS sequence"/>
</dbReference>
<dbReference type="InterPro" id="IPR045340">
    <property type="entry name" value="DUF6533"/>
</dbReference>
<keyword evidence="1" id="KW-1133">Transmembrane helix</keyword>
<dbReference type="Pfam" id="PF20151">
    <property type="entry name" value="DUF6533"/>
    <property type="match status" value="1"/>
</dbReference>
<dbReference type="EMBL" id="ML122261">
    <property type="protein sequence ID" value="RPD61555.1"/>
    <property type="molecule type" value="Genomic_DNA"/>
</dbReference>
<evidence type="ECO:0000256" key="1">
    <source>
        <dbReference type="SAM" id="Phobius"/>
    </source>
</evidence>
<feature type="domain" description="DUF6533" evidence="2">
    <location>
        <begin position="35"/>
        <end position="76"/>
    </location>
</feature>
<feature type="transmembrane region" description="Helical" evidence="1">
    <location>
        <begin position="134"/>
        <end position="155"/>
    </location>
</feature>
<protein>
    <recommendedName>
        <fullName evidence="2">DUF6533 domain-containing protein</fullName>
    </recommendedName>
</protein>
<feature type="transmembrane region" description="Helical" evidence="1">
    <location>
        <begin position="188"/>
        <end position="207"/>
    </location>
</feature>
<dbReference type="OrthoDB" id="2744882at2759"/>
<feature type="transmembrane region" description="Helical" evidence="1">
    <location>
        <begin position="104"/>
        <end position="122"/>
    </location>
</feature>
<evidence type="ECO:0000259" key="2">
    <source>
        <dbReference type="Pfam" id="PF20151"/>
    </source>
</evidence>
<name>A0A5C2SCL7_9APHY</name>
<evidence type="ECO:0000313" key="4">
    <source>
        <dbReference type="Proteomes" id="UP000313359"/>
    </source>
</evidence>
<keyword evidence="1" id="KW-0812">Transmembrane</keyword>
<gene>
    <name evidence="3" type="ORF">L227DRAFT_652319</name>
</gene>